<dbReference type="EMBL" id="JALKCG010000003">
    <property type="protein sequence ID" value="MCK0208495.1"/>
    <property type="molecule type" value="Genomic_DNA"/>
</dbReference>
<keyword evidence="3" id="KW-1185">Reference proteome</keyword>
<evidence type="ECO:0008006" key="4">
    <source>
        <dbReference type="Google" id="ProtNLM"/>
    </source>
</evidence>
<reference evidence="2 3" key="1">
    <citation type="submission" date="2022-04" db="EMBL/GenBank/DDBJ databases">
        <authorList>
            <person name="Grouzdev D.S."/>
            <person name="Pantiukh K.S."/>
            <person name="Krutkina M.S."/>
        </authorList>
    </citation>
    <scope>NUCLEOTIDE SEQUENCE [LARGE SCALE GENOMIC DNA]</scope>
    <source>
        <strain evidence="2 3">Jip08</strain>
    </source>
</reference>
<feature type="signal peptide" evidence="1">
    <location>
        <begin position="1"/>
        <end position="23"/>
    </location>
</feature>
<sequence length="184" mass="19654">MTIAWHPLSRALIGAAVAAAALAGCSEERSDGRAQEPRERVAAPVTDDLARRKWLSPTDDSPPDLWLASREAGRDIGAKDPAVAGWHDALADAGARFGETDRMIANRAVQLETMLREIRIEEGAKQILADFAKLAPKGARAGFSDLCQHYYNLRAQGVGRAEALERLRERAGTPASAGSGEGSP</sequence>
<feature type="chain" id="PRO_5045995127" description="MxaH protein" evidence="1">
    <location>
        <begin position="24"/>
        <end position="184"/>
    </location>
</feature>
<proteinExistence type="predicted"/>
<dbReference type="RefSeq" id="WP_247200485.1">
    <property type="nucleotide sequence ID" value="NZ_JALKCG010000003.1"/>
</dbReference>
<organism evidence="2 3">
    <name type="scientific">Ancylobacter koreensis</name>
    <dbReference type="NCBI Taxonomy" id="266121"/>
    <lineage>
        <taxon>Bacteria</taxon>
        <taxon>Pseudomonadati</taxon>
        <taxon>Pseudomonadota</taxon>
        <taxon>Alphaproteobacteria</taxon>
        <taxon>Hyphomicrobiales</taxon>
        <taxon>Xanthobacteraceae</taxon>
        <taxon>Ancylobacter</taxon>
    </lineage>
</organism>
<protein>
    <recommendedName>
        <fullName evidence="4">MxaH protein</fullName>
    </recommendedName>
</protein>
<reference evidence="3" key="2">
    <citation type="submission" date="2023-07" db="EMBL/GenBank/DDBJ databases">
        <title>Ancylobacter moscoviensis sp. nov., facultatively methylotrophic bacteria from activated sludge and the reclassification of Starkeya novella (Starkey 1934) Kelly et al. 2000 as Ancylobacter novellus comb. nov., Starkeya koreensis Im et al. 2006 as Ancylobacter koreensis comb.nov., Angulomicrobium tetraedrale Vasil'eva et al. 1986 as Ancylobacter tetraedralis comb. nov., Angulomicrobium amanitiforme Fritz et al. 2004 as Ancylobacter amanitiformis comb. nov. and Methylorhabdus multivorans Doronina et al. 1996 as Ancylobacter multivorans comb. nov. and emended description of the genus Ancylobacter.</title>
        <authorList>
            <person name="Doronina N."/>
            <person name="Chemodurova A."/>
            <person name="Grouzdev D."/>
            <person name="Koziaeva V."/>
            <person name="Shi W."/>
            <person name="Wu L."/>
            <person name="Kaparullina E."/>
        </authorList>
    </citation>
    <scope>NUCLEOTIDE SEQUENCE [LARGE SCALE GENOMIC DNA]</scope>
    <source>
        <strain evidence="3">Jip08</strain>
    </source>
</reference>
<dbReference type="Proteomes" id="UP001202867">
    <property type="component" value="Unassembled WGS sequence"/>
</dbReference>
<comment type="caution">
    <text evidence="2">The sequence shown here is derived from an EMBL/GenBank/DDBJ whole genome shotgun (WGS) entry which is preliminary data.</text>
</comment>
<name>A0ABT0DMK9_9HYPH</name>
<evidence type="ECO:0000256" key="1">
    <source>
        <dbReference type="SAM" id="SignalP"/>
    </source>
</evidence>
<evidence type="ECO:0000313" key="2">
    <source>
        <dbReference type="EMBL" id="MCK0208495.1"/>
    </source>
</evidence>
<accession>A0ABT0DMK9</accession>
<gene>
    <name evidence="2" type="ORF">MWN33_10675</name>
</gene>
<evidence type="ECO:0000313" key="3">
    <source>
        <dbReference type="Proteomes" id="UP001202867"/>
    </source>
</evidence>
<keyword evidence="1" id="KW-0732">Signal</keyword>